<dbReference type="GO" id="GO:0005886">
    <property type="term" value="C:plasma membrane"/>
    <property type="evidence" value="ECO:0007669"/>
    <property type="project" value="InterPro"/>
</dbReference>
<name>A0A7X1NV74_9DEIO</name>
<evidence type="ECO:0000256" key="3">
    <source>
        <dbReference type="ARBA" id="ARBA00022989"/>
    </source>
</evidence>
<evidence type="ECO:0000256" key="4">
    <source>
        <dbReference type="ARBA" id="ARBA00023136"/>
    </source>
</evidence>
<dbReference type="GO" id="GO:0009306">
    <property type="term" value="P:protein secretion"/>
    <property type="evidence" value="ECO:0007669"/>
    <property type="project" value="InterPro"/>
</dbReference>
<evidence type="ECO:0000256" key="2">
    <source>
        <dbReference type="ARBA" id="ARBA00022692"/>
    </source>
</evidence>
<evidence type="ECO:0000313" key="6">
    <source>
        <dbReference type="EMBL" id="MPY66014.1"/>
    </source>
</evidence>
<keyword evidence="2" id="KW-0812">Transmembrane</keyword>
<evidence type="ECO:0000313" key="7">
    <source>
        <dbReference type="Proteomes" id="UP000484842"/>
    </source>
</evidence>
<feature type="domain" description="Translocation and assembly module TamB C-terminal" evidence="5">
    <location>
        <begin position="3120"/>
        <end position="3485"/>
    </location>
</feature>
<accession>A0A7X1NV74</accession>
<protein>
    <submittedName>
        <fullName evidence="6">Translocation/assembly module TamB</fullName>
    </submittedName>
</protein>
<evidence type="ECO:0000256" key="1">
    <source>
        <dbReference type="ARBA" id="ARBA00004167"/>
    </source>
</evidence>
<evidence type="ECO:0000259" key="5">
    <source>
        <dbReference type="Pfam" id="PF04357"/>
    </source>
</evidence>
<comment type="caution">
    <text evidence="6">The sequence shown here is derived from an EMBL/GenBank/DDBJ whole genome shotgun (WGS) entry which is preliminary data.</text>
</comment>
<keyword evidence="7" id="KW-1185">Reference proteome</keyword>
<organism evidence="6 7">
    <name type="scientific">Deinococcus terrestris</name>
    <dbReference type="NCBI Taxonomy" id="2651870"/>
    <lineage>
        <taxon>Bacteria</taxon>
        <taxon>Thermotogati</taxon>
        <taxon>Deinococcota</taxon>
        <taxon>Deinococci</taxon>
        <taxon>Deinococcales</taxon>
        <taxon>Deinococcaceae</taxon>
        <taxon>Deinococcus</taxon>
    </lineage>
</organism>
<gene>
    <name evidence="6" type="ORF">F8S09_04790</name>
</gene>
<keyword evidence="4" id="KW-0472">Membrane</keyword>
<sequence length="3543" mass="361298">MLALAALLGLAAWFAPTLLGQWALRQFGGDVVTAEGVDGRLWSPGLRGARVQIPGVDATADEASVRVTGVDPRTRTLRLDAAVKNGTVNLRLGDLLRRGPASGEASGGGGWRVVLGGLDVQGTRVNVDGAGLNVPDGRFRVSPLDDGRLAVRGQTRQGDLNANVTVQEGELGNRFLLDVDADARIINHYWPGVTGGRITGQYAVGGGAPIRGDLRVRGAGLRVPEAEYVTVGDVNGTLAHRGDDLALRLAGRGWDGPVTARATANTRQQRWDVTAEATPRVAGLAQALGTTGDGALRLRATAGGWSRAEVRAEVAGAGRFAGVPFDDLRAQYAFASPSGEGELPQANTLTFRADTRLSGEQTLAGEWTFGRSGRATWAGDFAGRPLDVRAGVDARNLVTLTGEGLGGPLAGRYSLPTQALTATLNPDYGAASARVALSGTPRDLRARVTDGAAGPFRLEGTARLNGEGLRADFGAARLDLNREFRGGWSVQGLSGAGVTLSGEGDLDLTEGLLGGTLAADVPGVTGTLRGPVALNLPEQRGTFAPNGQRLVWNGDAFTLTARDLAVAGGARVNGTATVMTDRRVTGTLTAQGNGYDLTATGRGDYADLRGTAGGVSVSARTVLADDFRTTAQVEGADIAGEFALEGGGVRFALTTAGPDGGRETARGVLSGESWDAAGRVNLAALRPLVGQPDLAGTLDLALAGTGGTAGVDVRVAGASVAGTLTRRGGEVTAELRGAYADAVARLSGRVYPDVAASGPVTWQGQTLAASVAGPYGDLRARLTGRTTPLTQAGVTLPGQAVDLTATLTPRLTASGTWGDLRVRYDARTGLVAVEGTQALTAFGRSGQVQGRATWGPGFAGEVRARGTLEGGYAVALAGPWRALDVTAQGPGGLRASGTAALPEASYDLRVRGPLEGFYVDGRVRGTGAEPRGTLDVFDGAGGTARVNLHGLSDFDVRARQLTLAGQPLVGDLTARSGQLSGTLSAGPLRLVARDGRVDGSGELAGHRLTAQGRLTLPATLQDLRVNVTGPLLTASATGNVDSLRGTVRLRPQAVGEGAARASLPAQSFPLTADLTGPRVTVGGLTYAAGRWSGGLGVRYALGGRAGTVAVRGGGRTLAALPSGPLAGRVNLLPRLGGQLQTDLSPFLTALPADLRTELVAGRLVADVTAQGATLTNSGSRYLGQPLDLRAQVDWRRGVRASGTLTHPGGRVPFAYDGRDLRVRGARLDARVLRPFVEATGRVTATLTLPGLDVERASGQIGVNVQALGERVTGRLTLANGQAAGELRAGPLRLTARDGRLALTGEAADHTLTATARLRGLSEVSDVRANVTGPYLEASAAGDLTALRGSVRVRGQSFGADAAQLVLPAQTLPLSVAPTAGRINVGGLTFAGGRWDSGTNLRYTLGGRAGTVAVRGGGRTLAALPSGPLAGRVNLLPRLGGQLQTDLSPFLAALPADLRGELVAGRLVADVTPDGATLSNSGTRYLGQPLGLSGAVSWQGGVRATAELTHPGTRIPLTYDGRDFAIRGAVLDALALRPFVEATGRVTADLTVPELDFDRATGRADVNLSAAGQSATGRVTLTRGQLAGDLASDLGGLALRVRGPLYPRAEADLTLGEVRGTLTGNAADTLTLRAAGRYEGRAVDLTAVGRALTGPGASATLQATVAGGTLALNLSRTPDDWAVTGRVDVPDLGPLAGTNGWVSGSVSGTLRALRLDTEGEVAGVTFRAPATYAGGVLRVQGGTGTLPDGLGTFRTSGPVIPELRLSAKASLRDALPGEYTGQVLGSFSKPDVRVQGVLNSGVGGLQAAGTRVTARLFGRDWKADLGGEALAGTVRGRLGSGALGGLLTARLNVHAPYVAGDTRVRLDGVTGWNVRTGWLGDLRATGSVPGGALDARLTGAGPLALAASVGPARVTGTFPADLPLRPGGTLDLAALDVGALWERPGQLRATGRATLEGDTWAGAGATFAGRLDDVEGDLSGDVGATYRAGTVSLRLAGARLSGGGTLEGGRYRLSVRAEPVRLARLLPPAWDVDALTFGGTVEANGTLTGGPERVEARQVALRGEQGQAGPFSLYGRATFSRQPGTPDRLDAELDGSLRGGVLKARGALPDGVRLTVRDVDARAVGVGQVGGDLTLTGPLRDLRVSGQATARADGFDALATLSGPVRDARAHARLTLKGKEQSGILYADARDLDLGAGTVRTRVYGTARQGGNDLTLDLEGTWPRLAGTATARVGGLPAPVTLRGDGQGGYALAAGALGEGALTLTDGEGFVPNLGGTLRLRPLALVEGAMGEAAAEVTLSGPLTAPSLTGTLETREAEAFGVTLADTRGTFGGTLADLRGTLTQGTDPVLTLEGHRLTLAGLTLGAAGGTVRASGTVTLNGSPAADLTLAAGGGLEGNVRATYRARALTLDGTLGAAGLRAALDVNADPFTGWHGTVRVTGGPDGVLTAPAVLRLDGPLAQPLVSGEAGLLGAGARIVATPGGVQVRLVDGPGAQANGVLEVRPDEAGGWRWLGTAALTRPELSLSVTPQGPLADPRLTLSLRRGEWRAAGEASLQAADLDVTDGERTGQVTWTGDVLRAELPGLDLGRLNLEGVTGRLTASGTANTASGEGRVALRVTDVTTTYEVPYLGLTLGGDLTGELTLAGGRPSLTATAALPAGTLNLTAAQGEGGWTGRLSGSVRQGDGTLTADVTAGAGGLTGTLAAARYPLDLPGLSATGEGVRLDGTVALQGQTFAANLSAVNTVGAARVTGTGGLADVLPALEALGTLRPTGDGYRLRARLDEVELGELALAPGLAGRVSGEATLNDGGGTVILTSPALTLGPKQLGARVEGTLIGGDWRLRGFLGETDFLASLTGGVLSGQATLQALPLGALTTAVTGTPVGEGVVTGVARFRVPLADPLAGSATVVAERIRVTAVTGTGPQAITETLTGTGTLDYADRELRNVNIQLAGAGTWDVRGGYTRERVDLQARFDGTTFTPVLRLLPGLAGLDPSLKGTVTLSAAGTYDRPRGLLRAQNLAGSLAGLSLQVPALEGDLPDSGAFNASGRVLTGGVLGSDGTLEVRGQLSLGRLSGTTATFRGLLAPQALGALPNSVVTVTQAGEDRWTVEASSRTPATAAGPAGTLRLTGALTPRLDLSLTAQGYALPISVISARDSSLDADLRLLDDGTVVRVSGAASFARLVLGRTDAVATIPPPGQSTSGTDGRPTDTFPSPLPPEYTTFPDPAGEEGADVPAPVRPFLERLVFEDIPIRAPGGIRVDEALARAEFGGGLVLSGTGARPRLTGEIVAERGSLFLRENEFTLREGRVTFAGDGLYPSFALNAAGTVAAVTTRQRVPVVLDVRGQFEPQPSGQNVLNLQTTLSCAPGANGNCADPVTRTPYTEAQLYALVATGVPNLDALPENLASLGTSALQTALNIFVLGELERNVARALGLDVFRLTPNLAADGGEFGATITLGSYLTRDLYLQYQVDLTGEGLLDATYTTPDGRLSFQVSTPLGLGLQAVRPSISAAYNFGPRSSVSVGVANDEDSTTFRFGVTYRFFGR</sequence>
<keyword evidence="3" id="KW-1133">Transmembrane helix</keyword>
<dbReference type="EMBL" id="WBSL01000001">
    <property type="protein sequence ID" value="MPY66014.1"/>
    <property type="molecule type" value="Genomic_DNA"/>
</dbReference>
<reference evidence="6 7" key="1">
    <citation type="submission" date="2019-10" db="EMBL/GenBank/DDBJ databases">
        <title>Deinococcus sp. isolated from soil.</title>
        <authorList>
            <person name="Li Y."/>
            <person name="Wang J."/>
        </authorList>
    </citation>
    <scope>NUCLEOTIDE SEQUENCE [LARGE SCALE GENOMIC DNA]</scope>
    <source>
        <strain evidence="6 7">SDU3-2</strain>
    </source>
</reference>
<dbReference type="Pfam" id="PF04357">
    <property type="entry name" value="TamB"/>
    <property type="match status" value="1"/>
</dbReference>
<proteinExistence type="predicted"/>
<dbReference type="Proteomes" id="UP000484842">
    <property type="component" value="Unassembled WGS sequence"/>
</dbReference>
<dbReference type="InterPro" id="IPR007452">
    <property type="entry name" value="TamB_C"/>
</dbReference>
<comment type="subcellular location">
    <subcellularLocation>
        <location evidence="1">Membrane</location>
        <topology evidence="1">Single-pass membrane protein</topology>
    </subcellularLocation>
</comment>